<evidence type="ECO:0000313" key="1">
    <source>
        <dbReference type="EMBL" id="GGA07837.1"/>
    </source>
</evidence>
<dbReference type="Pfam" id="PF10739">
    <property type="entry name" value="DUF2550"/>
    <property type="match status" value="1"/>
</dbReference>
<proteinExistence type="predicted"/>
<organism evidence="1 2">
    <name type="scientific">Sediminivirga luteola</name>
    <dbReference type="NCBI Taxonomy" id="1774748"/>
    <lineage>
        <taxon>Bacteria</taxon>
        <taxon>Bacillati</taxon>
        <taxon>Actinomycetota</taxon>
        <taxon>Actinomycetes</taxon>
        <taxon>Micrococcales</taxon>
        <taxon>Brevibacteriaceae</taxon>
        <taxon>Sediminivirga</taxon>
    </lineage>
</organism>
<sequence>MIVLLSVLGLAVLLVTVFVFRRRNLARSASSFDCSLLVGEGHIAARRRHWRLGVAVYAENSLDWYPVFSLGRRPAHTFPRQALEITGRREPDEEERYATLPESVIVDVAFRGAGTVHLAMAADACTGLSSWLEAAPPGHNDRMGRFT</sequence>
<reference evidence="1" key="1">
    <citation type="journal article" date="2014" name="Int. J. Syst. Evol. Microbiol.">
        <title>Complete genome sequence of Corynebacterium casei LMG S-19264T (=DSM 44701T), isolated from a smear-ripened cheese.</title>
        <authorList>
            <consortium name="US DOE Joint Genome Institute (JGI-PGF)"/>
            <person name="Walter F."/>
            <person name="Albersmeier A."/>
            <person name="Kalinowski J."/>
            <person name="Ruckert C."/>
        </authorList>
    </citation>
    <scope>NUCLEOTIDE SEQUENCE</scope>
    <source>
        <strain evidence="1">CGMCC 1.12785</strain>
    </source>
</reference>
<dbReference type="InterPro" id="IPR019675">
    <property type="entry name" value="DUF2550"/>
</dbReference>
<accession>A0A8J2XED4</accession>
<reference evidence="1" key="2">
    <citation type="submission" date="2020-09" db="EMBL/GenBank/DDBJ databases">
        <authorList>
            <person name="Sun Q."/>
            <person name="Zhou Y."/>
        </authorList>
    </citation>
    <scope>NUCLEOTIDE SEQUENCE</scope>
    <source>
        <strain evidence="1">CGMCC 1.12785</strain>
    </source>
</reference>
<comment type="caution">
    <text evidence="1">The sequence shown here is derived from an EMBL/GenBank/DDBJ whole genome shotgun (WGS) entry which is preliminary data.</text>
</comment>
<evidence type="ECO:0008006" key="3">
    <source>
        <dbReference type="Google" id="ProtNLM"/>
    </source>
</evidence>
<evidence type="ECO:0000313" key="2">
    <source>
        <dbReference type="Proteomes" id="UP000616114"/>
    </source>
</evidence>
<dbReference type="AlphaFoldDB" id="A0A8J2XED4"/>
<dbReference type="Proteomes" id="UP000616114">
    <property type="component" value="Unassembled WGS sequence"/>
</dbReference>
<name>A0A8J2XED4_9MICO</name>
<protein>
    <recommendedName>
        <fullName evidence="3">DUF2550 family protein</fullName>
    </recommendedName>
</protein>
<keyword evidence="2" id="KW-1185">Reference proteome</keyword>
<dbReference type="EMBL" id="BMFY01000003">
    <property type="protein sequence ID" value="GGA07837.1"/>
    <property type="molecule type" value="Genomic_DNA"/>
</dbReference>
<gene>
    <name evidence="1" type="ORF">GCM10011333_08290</name>
</gene>